<evidence type="ECO:0000256" key="10">
    <source>
        <dbReference type="HAMAP-Rule" id="MF_01151"/>
    </source>
</evidence>
<dbReference type="GO" id="GO:0051082">
    <property type="term" value="F:unfolded protein binding"/>
    <property type="evidence" value="ECO:0007669"/>
    <property type="project" value="TreeGrafter"/>
</dbReference>
<dbReference type="SUPFAM" id="SSF58014">
    <property type="entry name" value="Coiled-coil domain of nucleotide exchange factor GrpE"/>
    <property type="match status" value="1"/>
</dbReference>
<proteinExistence type="inferred from homology"/>
<dbReference type="RefSeq" id="WP_109202342.1">
    <property type="nucleotide sequence ID" value="NZ_QEWS01000016.1"/>
</dbReference>
<evidence type="ECO:0000256" key="4">
    <source>
        <dbReference type="ARBA" id="ARBA00022490"/>
    </source>
</evidence>
<dbReference type="PROSITE" id="PS01071">
    <property type="entry name" value="GRPE"/>
    <property type="match status" value="1"/>
</dbReference>
<dbReference type="Pfam" id="PF01025">
    <property type="entry name" value="GrpE"/>
    <property type="match status" value="1"/>
</dbReference>
<comment type="subunit">
    <text evidence="3 10">Homodimer.</text>
</comment>
<dbReference type="PRINTS" id="PR00773">
    <property type="entry name" value="GRPEPROTEIN"/>
</dbReference>
<keyword evidence="4 10" id="KW-0963">Cytoplasm</keyword>
<evidence type="ECO:0000256" key="5">
    <source>
        <dbReference type="ARBA" id="ARBA00023016"/>
    </source>
</evidence>
<comment type="function">
    <text evidence="7 10 11">Participates actively in the response to hyperosmotic and heat shock by preventing the aggregation of stress-denatured proteins, in association with DnaK and GrpE. It is the nucleotide exchange factor for DnaK and may function as a thermosensor. Unfolded proteins bind initially to DnaJ; upon interaction with the DnaJ-bound protein, DnaK hydrolyzes its bound ATP, resulting in the formation of a stable complex. GrpE releases ADP from DnaK; ATP binding to DnaK triggers the release of the substrate protein, thus completing the reaction cycle. Several rounds of ATP-dependent interactions between DnaJ, DnaK and GrpE are required for fully efficient folding.</text>
</comment>
<dbReference type="Proteomes" id="UP000245059">
    <property type="component" value="Unassembled WGS sequence"/>
</dbReference>
<evidence type="ECO:0000313" key="17">
    <source>
        <dbReference type="Proteomes" id="UP000245217"/>
    </source>
</evidence>
<protein>
    <recommendedName>
        <fullName evidence="8 10">Protein GrpE</fullName>
    </recommendedName>
    <alternativeName>
        <fullName evidence="9 10">HSP-70 cofactor</fullName>
    </alternativeName>
</protein>
<dbReference type="GO" id="GO:0042803">
    <property type="term" value="F:protein homodimerization activity"/>
    <property type="evidence" value="ECO:0007669"/>
    <property type="project" value="InterPro"/>
</dbReference>
<dbReference type="GO" id="GO:0000774">
    <property type="term" value="F:adenyl-nucleotide exchange factor activity"/>
    <property type="evidence" value="ECO:0007669"/>
    <property type="project" value="InterPro"/>
</dbReference>
<dbReference type="CDD" id="cd00446">
    <property type="entry name" value="GrpE"/>
    <property type="match status" value="1"/>
</dbReference>
<dbReference type="GO" id="GO:0005829">
    <property type="term" value="C:cytosol"/>
    <property type="evidence" value="ECO:0007669"/>
    <property type="project" value="TreeGrafter"/>
</dbReference>
<evidence type="ECO:0000313" key="14">
    <source>
        <dbReference type="EMBL" id="PWD83816.1"/>
    </source>
</evidence>
<evidence type="ECO:0000313" key="15">
    <source>
        <dbReference type="EMBL" id="PWD89626.1"/>
    </source>
</evidence>
<dbReference type="OrthoDB" id="9789811at2"/>
<evidence type="ECO:0000256" key="11">
    <source>
        <dbReference type="RuleBase" id="RU000639"/>
    </source>
</evidence>
<evidence type="ECO:0000256" key="13">
    <source>
        <dbReference type="SAM" id="Coils"/>
    </source>
</evidence>
<organism evidence="14 16">
    <name type="scientific">Ignatzschineria cameli</name>
    <dbReference type="NCBI Taxonomy" id="2182793"/>
    <lineage>
        <taxon>Bacteria</taxon>
        <taxon>Pseudomonadati</taxon>
        <taxon>Pseudomonadota</taxon>
        <taxon>Gammaproteobacteria</taxon>
        <taxon>Cardiobacteriales</taxon>
        <taxon>Ignatzschineriaceae</taxon>
        <taxon>Ignatzschineria</taxon>
    </lineage>
</organism>
<dbReference type="InterPro" id="IPR013805">
    <property type="entry name" value="GrpE_CC"/>
</dbReference>
<evidence type="ECO:0000256" key="6">
    <source>
        <dbReference type="ARBA" id="ARBA00023186"/>
    </source>
</evidence>
<dbReference type="NCBIfam" id="NF010748">
    <property type="entry name" value="PRK14150.1"/>
    <property type="match status" value="1"/>
</dbReference>
<dbReference type="AlphaFoldDB" id="A0A2U2AKX3"/>
<keyword evidence="17" id="KW-1185">Reference proteome</keyword>
<dbReference type="PANTHER" id="PTHR21237">
    <property type="entry name" value="GRPE PROTEIN"/>
    <property type="match status" value="1"/>
</dbReference>
<evidence type="ECO:0000256" key="3">
    <source>
        <dbReference type="ARBA" id="ARBA00011738"/>
    </source>
</evidence>
<reference evidence="16 17" key="2">
    <citation type="submission" date="2018-05" db="EMBL/GenBank/DDBJ databases">
        <title>Ignatzschineria dubaiensis sp. nov., isolated from necrotic foot tissues of dromedaries (Camelus dromedarius) and associated maggots in Dubai, United Arab Emirates.</title>
        <authorList>
            <person name="Tsang C.C."/>
            <person name="Tang J.Y.M."/>
            <person name="Fong J.Y.H."/>
            <person name="Kinne J."/>
            <person name="Lee H.H."/>
            <person name="Joseph M."/>
            <person name="Jose S."/>
            <person name="Schuster R.K."/>
            <person name="Tang Y."/>
            <person name="Sivakumar S."/>
            <person name="Chen J.H.K."/>
            <person name="Teng J.L.L."/>
            <person name="Lau S.K.P."/>
            <person name="Wernery U."/>
            <person name="Woo P.C.Y."/>
        </authorList>
    </citation>
    <scope>NUCLEOTIDE SEQUENCE [LARGE SCALE GENOMIC DNA]</scope>
    <source>
        <strain evidence="16">UAE-HKU57</strain>
        <strain evidence="17">UAE-HKU58</strain>
    </source>
</reference>
<dbReference type="GO" id="GO:0006457">
    <property type="term" value="P:protein folding"/>
    <property type="evidence" value="ECO:0007669"/>
    <property type="project" value="InterPro"/>
</dbReference>
<dbReference type="FunFam" id="2.30.22.10:FF:000001">
    <property type="entry name" value="Protein GrpE"/>
    <property type="match status" value="1"/>
</dbReference>
<keyword evidence="5 10" id="KW-0346">Stress response</keyword>
<sequence>MTKEKLTETEAQEKQEDVVVEEENLDAEAQEENIDTAAEIESLKAEKEALYDQYIRAVAESQNIARRAEIDVANAHKYALDKFVKDLLPIIDAMELEMKAVDENSSEELKRFREGSQLMYKMLLGVCEKYGVKQIRPEGEKLNPELHQAISMIPHDGYETNQIITVAQNGYLLNDRLIRAAQVIVAK</sequence>
<comment type="subcellular location">
    <subcellularLocation>
        <location evidence="1 10">Cytoplasm</location>
    </subcellularLocation>
</comment>
<evidence type="ECO:0000256" key="2">
    <source>
        <dbReference type="ARBA" id="ARBA00009054"/>
    </source>
</evidence>
<keyword evidence="13" id="KW-0175">Coiled coil</keyword>
<dbReference type="SUPFAM" id="SSF51064">
    <property type="entry name" value="Head domain of nucleotide exchange factor GrpE"/>
    <property type="match status" value="1"/>
</dbReference>
<name>A0A2U2AKX3_9GAMM</name>
<accession>A0A2U2AKX3</accession>
<evidence type="ECO:0000256" key="1">
    <source>
        <dbReference type="ARBA" id="ARBA00004496"/>
    </source>
</evidence>
<evidence type="ECO:0000256" key="12">
    <source>
        <dbReference type="RuleBase" id="RU004478"/>
    </source>
</evidence>
<feature type="coiled-coil region" evidence="13">
    <location>
        <begin position="11"/>
        <end position="60"/>
    </location>
</feature>
<dbReference type="Gene3D" id="3.90.20.20">
    <property type="match status" value="1"/>
</dbReference>
<keyword evidence="6 10" id="KW-0143">Chaperone</keyword>
<dbReference type="PANTHER" id="PTHR21237:SF23">
    <property type="entry name" value="GRPE PROTEIN HOMOLOG, MITOCHONDRIAL"/>
    <property type="match status" value="1"/>
</dbReference>
<evidence type="ECO:0000256" key="7">
    <source>
        <dbReference type="ARBA" id="ARBA00053401"/>
    </source>
</evidence>
<comment type="caution">
    <text evidence="14">The sequence shown here is derived from an EMBL/GenBank/DDBJ whole genome shotgun (WGS) entry which is preliminary data.</text>
</comment>
<dbReference type="EMBL" id="QEWV01000015">
    <property type="protein sequence ID" value="PWD89626.1"/>
    <property type="molecule type" value="Genomic_DNA"/>
</dbReference>
<reference evidence="14" key="1">
    <citation type="journal article" date="2018" name="Genome Announc.">
        <title>Ignatzschineria cameli sp. nov., isolated from necrotic foot tissue of dromedaries (Camelus dromedarius) and associated maggots (Wohlfahrtia species) in Dubai.</title>
        <authorList>
            <person name="Tsang C.C."/>
            <person name="Tang J.Y."/>
            <person name="Fong J.Y."/>
            <person name="Kinne J."/>
            <person name="Lee H.H."/>
            <person name="Joseph M."/>
            <person name="Jose S."/>
            <person name="Schuster R.K."/>
            <person name="Tang Y."/>
            <person name="Sivakumar S."/>
            <person name="Chen J.H."/>
            <person name="Teng J.L."/>
            <person name="Lau S.K."/>
            <person name="Wernery U."/>
            <person name="Woo P.C."/>
        </authorList>
    </citation>
    <scope>NUCLEOTIDE SEQUENCE</scope>
    <source>
        <strain evidence="14">UAE-HKU57</strain>
        <strain evidence="15">UAE-HKU58</strain>
    </source>
</reference>
<dbReference type="InterPro" id="IPR000740">
    <property type="entry name" value="GrpE"/>
</dbReference>
<dbReference type="Proteomes" id="UP000245217">
    <property type="component" value="Unassembled WGS sequence"/>
</dbReference>
<dbReference type="HAMAP" id="MF_01151">
    <property type="entry name" value="GrpE"/>
    <property type="match status" value="1"/>
</dbReference>
<comment type="similarity">
    <text evidence="2 10 12">Belongs to the GrpE family.</text>
</comment>
<dbReference type="Gene3D" id="2.30.22.10">
    <property type="entry name" value="Head domain of nucleotide exchange factor GrpE"/>
    <property type="match status" value="1"/>
</dbReference>
<dbReference type="GO" id="GO:0051087">
    <property type="term" value="F:protein-folding chaperone binding"/>
    <property type="evidence" value="ECO:0007669"/>
    <property type="project" value="InterPro"/>
</dbReference>
<dbReference type="EMBL" id="QEWW01000008">
    <property type="protein sequence ID" value="PWD83816.1"/>
    <property type="molecule type" value="Genomic_DNA"/>
</dbReference>
<gene>
    <name evidence="10" type="primary">grpE</name>
    <name evidence="14" type="ORF">DC077_08980</name>
    <name evidence="15" type="ORF">DC078_09765</name>
</gene>
<evidence type="ECO:0000256" key="9">
    <source>
        <dbReference type="ARBA" id="ARBA00076414"/>
    </source>
</evidence>
<dbReference type="InterPro" id="IPR009012">
    <property type="entry name" value="GrpE_head"/>
</dbReference>
<evidence type="ECO:0000256" key="8">
    <source>
        <dbReference type="ARBA" id="ARBA00072274"/>
    </source>
</evidence>
<evidence type="ECO:0000313" key="16">
    <source>
        <dbReference type="Proteomes" id="UP000245059"/>
    </source>
</evidence>